<dbReference type="PANTHER" id="PTHR37017:SF11">
    <property type="entry name" value="ESTERASE_LIPASE_THIOESTERASE DOMAIN-CONTAINING PROTEIN"/>
    <property type="match status" value="1"/>
</dbReference>
<accession>A0A841K092</accession>
<name>A0A841K092_9BACT</name>
<comment type="caution">
    <text evidence="2">The sequence shown here is derived from an EMBL/GenBank/DDBJ whole genome shotgun (WGS) entry which is preliminary data.</text>
</comment>
<gene>
    <name evidence="2" type="ORF">HNQ77_004801</name>
</gene>
<evidence type="ECO:0000313" key="2">
    <source>
        <dbReference type="EMBL" id="MBB6146820.1"/>
    </source>
</evidence>
<keyword evidence="3" id="KW-1185">Reference proteome</keyword>
<dbReference type="InterPro" id="IPR029058">
    <property type="entry name" value="AB_hydrolase_fold"/>
</dbReference>
<dbReference type="EMBL" id="JACHEK010000011">
    <property type="protein sequence ID" value="MBB6146820.1"/>
    <property type="molecule type" value="Genomic_DNA"/>
</dbReference>
<dbReference type="InterPro" id="IPR052897">
    <property type="entry name" value="Sec-Metab_Biosynth_Hydrolase"/>
</dbReference>
<dbReference type="Gene3D" id="3.40.50.1820">
    <property type="entry name" value="alpha/beta hydrolase"/>
    <property type="match status" value="1"/>
</dbReference>
<evidence type="ECO:0000259" key="1">
    <source>
        <dbReference type="Pfam" id="PF12697"/>
    </source>
</evidence>
<dbReference type="PANTHER" id="PTHR37017">
    <property type="entry name" value="AB HYDROLASE-1 DOMAIN-CONTAINING PROTEIN-RELATED"/>
    <property type="match status" value="1"/>
</dbReference>
<dbReference type="AlphaFoldDB" id="A0A841K092"/>
<evidence type="ECO:0000313" key="3">
    <source>
        <dbReference type="Proteomes" id="UP000538666"/>
    </source>
</evidence>
<dbReference type="RefSeq" id="WP_231581534.1">
    <property type="nucleotide sequence ID" value="NZ_JACHEK010000011.1"/>
</dbReference>
<sequence length="274" mass="29309">MNQHFANGARMIQLMRRVNIAGKATLWGLLALTPMSGKAQTAPAQPLHVHNIVLVHGAWADGSSWNKIIPLLEKKGFHVTAVHLPFTTLADDVATVKRTLALEDGPVLLVGHSYGGAVITEAGNDPKVVGLVYVAAFAPDNGQSAGDLNNQYPPTPGGKEFRPDASGFLRLTDKGIAEDFAQDLSPAEKQILAATQGQTSGPNELGAKVTTAAWRHKPSFYIVADQDRMIVPELEKKLAEQMHAKTIHISSSHVPMLSHPTQVANFVSEAAGIQ</sequence>
<organism evidence="2 3">
    <name type="scientific">Silvibacterium bohemicum</name>
    <dbReference type="NCBI Taxonomy" id="1577686"/>
    <lineage>
        <taxon>Bacteria</taxon>
        <taxon>Pseudomonadati</taxon>
        <taxon>Acidobacteriota</taxon>
        <taxon>Terriglobia</taxon>
        <taxon>Terriglobales</taxon>
        <taxon>Acidobacteriaceae</taxon>
        <taxon>Silvibacterium</taxon>
    </lineage>
</organism>
<dbReference type="Pfam" id="PF12697">
    <property type="entry name" value="Abhydrolase_6"/>
    <property type="match status" value="1"/>
</dbReference>
<protein>
    <submittedName>
        <fullName evidence="2">Pimeloyl-ACP methyl ester carboxylesterase</fullName>
    </submittedName>
</protein>
<reference evidence="2 3" key="1">
    <citation type="submission" date="2020-08" db="EMBL/GenBank/DDBJ databases">
        <title>Genomic Encyclopedia of Type Strains, Phase IV (KMG-IV): sequencing the most valuable type-strain genomes for metagenomic binning, comparative biology and taxonomic classification.</title>
        <authorList>
            <person name="Goeker M."/>
        </authorList>
    </citation>
    <scope>NUCLEOTIDE SEQUENCE [LARGE SCALE GENOMIC DNA]</scope>
    <source>
        <strain evidence="2 3">DSM 103733</strain>
    </source>
</reference>
<dbReference type="SUPFAM" id="SSF53474">
    <property type="entry name" value="alpha/beta-Hydrolases"/>
    <property type="match status" value="1"/>
</dbReference>
<proteinExistence type="predicted"/>
<feature type="domain" description="AB hydrolase-1" evidence="1">
    <location>
        <begin position="52"/>
        <end position="265"/>
    </location>
</feature>
<dbReference type="InterPro" id="IPR000073">
    <property type="entry name" value="AB_hydrolase_1"/>
</dbReference>
<dbReference type="Proteomes" id="UP000538666">
    <property type="component" value="Unassembled WGS sequence"/>
</dbReference>